<evidence type="ECO:0000259" key="9">
    <source>
        <dbReference type="Pfam" id="PF08743"/>
    </source>
</evidence>
<dbReference type="GO" id="GO:0030915">
    <property type="term" value="C:Smc5-Smc6 complex"/>
    <property type="evidence" value="ECO:0007669"/>
    <property type="project" value="UniProtKB-UniRule"/>
</dbReference>
<dbReference type="GO" id="GO:0005634">
    <property type="term" value="C:nucleus"/>
    <property type="evidence" value="ECO:0007669"/>
    <property type="project" value="UniProtKB-SubCell"/>
</dbReference>
<accession>A0A1E3JID4</accession>
<reference evidence="11 12" key="1">
    <citation type="submission" date="2016-06" db="EMBL/GenBank/DDBJ databases">
        <title>Evolution of pathogenesis and genome organization in the Tremellales.</title>
        <authorList>
            <person name="Cuomo C."/>
            <person name="Litvintseva A."/>
            <person name="Heitman J."/>
            <person name="Chen Y."/>
            <person name="Sun S."/>
            <person name="Springer D."/>
            <person name="Dromer F."/>
            <person name="Young S."/>
            <person name="Zeng Q."/>
            <person name="Chapman S."/>
            <person name="Gujja S."/>
            <person name="Saif S."/>
            <person name="Birren B."/>
        </authorList>
    </citation>
    <scope>NUCLEOTIDE SEQUENCE [LARGE SCALE GENOMIC DNA]</scope>
    <source>
        <strain evidence="11 12">CBS 7118</strain>
    </source>
</reference>
<evidence type="ECO:0000256" key="2">
    <source>
        <dbReference type="ARBA" id="ARBA00008997"/>
    </source>
</evidence>
<evidence type="ECO:0000259" key="10">
    <source>
        <dbReference type="Pfam" id="PF15412"/>
    </source>
</evidence>
<evidence type="ECO:0000313" key="12">
    <source>
        <dbReference type="Proteomes" id="UP000094819"/>
    </source>
</evidence>
<keyword evidence="6 7" id="KW-0539">Nucleus</keyword>
<dbReference type="EMBL" id="AWGH01000007">
    <property type="protein sequence ID" value="ODO00595.1"/>
    <property type="molecule type" value="Genomic_DNA"/>
</dbReference>
<keyword evidence="12" id="KW-1185">Reference proteome</keyword>
<evidence type="ECO:0000256" key="8">
    <source>
        <dbReference type="SAM" id="MobiDB-lite"/>
    </source>
</evidence>
<evidence type="ECO:0000256" key="3">
    <source>
        <dbReference type="ARBA" id="ARBA00022763"/>
    </source>
</evidence>
<comment type="subcellular location">
    <subcellularLocation>
        <location evidence="1 7">Nucleus</location>
    </subcellularLocation>
</comment>
<comment type="similarity">
    <text evidence="2 7">Belongs to the NSE4 family.</text>
</comment>
<feature type="domain" description="Nse4/EID protein Nse3/MAGE-binding" evidence="10">
    <location>
        <begin position="96"/>
        <end position="148"/>
    </location>
</feature>
<gene>
    <name evidence="11" type="ORF">L198_02915</name>
</gene>
<comment type="function">
    <text evidence="7">Component of the SMC5-SMC6 complex, that promotes sister chromatid alignment after DNA damage and facilitates double-stranded DNA breaks (DSBs) repair via homologous recombination between sister chromatids.</text>
</comment>
<dbReference type="InterPro" id="IPR029225">
    <property type="entry name" value="Nse4_Nse3-bd"/>
</dbReference>
<keyword evidence="5 7" id="KW-0234">DNA repair</keyword>
<feature type="region of interest" description="Disordered" evidence="8">
    <location>
        <begin position="1"/>
        <end position="29"/>
    </location>
</feature>
<feature type="compositionally biased region" description="Polar residues" evidence="8">
    <location>
        <begin position="1"/>
        <end position="11"/>
    </location>
</feature>
<comment type="caution">
    <text evidence="11">The sequence shown here is derived from an EMBL/GenBank/DDBJ whole genome shotgun (WGS) entry which is preliminary data.</text>
</comment>
<dbReference type="GO" id="GO:0006310">
    <property type="term" value="P:DNA recombination"/>
    <property type="evidence" value="ECO:0007669"/>
    <property type="project" value="UniProtKB-UniRule"/>
</dbReference>
<sequence length="366" mass="41180">MAPSRTQTQHRNLSEEFAHSTQSQRRAKITDAKDIFKQPDQEEQLRLGREYRNLQTAADEMKGNLANATARDLAQALAKQSQLFASVRDTGIGTLDANLIRTNAENAMGLAKRFKIDGVTFDIDEFLIKIKGQLGLDRAEMMDQDAEESDLEDDGPTQEQGRGRGRAQQARAGTLGDWEKLGWMAARYGRRMPGVEFMYGPLQVEYKKRMPNTQRPKQAMVEETQATVVEQNAEASKKTTDDFTNNIKTVYKILGNHAPDGESMNFFRLVVNPTSFGQTVENCFFLSFLIKDGKAGVYVEEDGEIRVAVGEPHNTADDGDVQSNQAVMEMDKETWELAIRTFGIKESAIPTRDYQQIKIQSDGWYS</sequence>
<evidence type="ECO:0000256" key="5">
    <source>
        <dbReference type="ARBA" id="ARBA00023204"/>
    </source>
</evidence>
<dbReference type="Pfam" id="PF15412">
    <property type="entry name" value="Nse4-Nse3_bdg"/>
    <property type="match status" value="1"/>
</dbReference>
<evidence type="ECO:0000256" key="7">
    <source>
        <dbReference type="RuleBase" id="RU365071"/>
    </source>
</evidence>
<evidence type="ECO:0000256" key="6">
    <source>
        <dbReference type="ARBA" id="ARBA00023242"/>
    </source>
</evidence>
<protein>
    <recommendedName>
        <fullName evidence="7">Non-structural maintenance of chromosomes element 4</fullName>
    </recommendedName>
</protein>
<feature type="domain" description="Non-structural maintenance of chromosome element 4 C-terminal" evidence="9">
    <location>
        <begin position="264"/>
        <end position="349"/>
    </location>
</feature>
<evidence type="ECO:0000256" key="1">
    <source>
        <dbReference type="ARBA" id="ARBA00004123"/>
    </source>
</evidence>
<keyword evidence="4 7" id="KW-0233">DNA recombination</keyword>
<name>A0A1E3JID4_9TREE</name>
<dbReference type="GO" id="GO:0006281">
    <property type="term" value="P:DNA repair"/>
    <property type="evidence" value="ECO:0007669"/>
    <property type="project" value="UniProtKB-UniRule"/>
</dbReference>
<evidence type="ECO:0000313" key="11">
    <source>
        <dbReference type="EMBL" id="ODO00595.1"/>
    </source>
</evidence>
<dbReference type="GeneID" id="30192128"/>
<dbReference type="PANTHER" id="PTHR16140">
    <property type="entry name" value="NON-STRUCTURAL MAINTENANCE OF CHROMOSOMES ELEMENT 4"/>
    <property type="match status" value="1"/>
</dbReference>
<dbReference type="Pfam" id="PF08743">
    <property type="entry name" value="Nse4_C"/>
    <property type="match status" value="1"/>
</dbReference>
<dbReference type="RefSeq" id="XP_019032787.1">
    <property type="nucleotide sequence ID" value="XM_019175055.1"/>
</dbReference>
<dbReference type="OrthoDB" id="361242at2759"/>
<dbReference type="InterPro" id="IPR014854">
    <property type="entry name" value="Nse4_C"/>
</dbReference>
<dbReference type="Proteomes" id="UP000094819">
    <property type="component" value="Unassembled WGS sequence"/>
</dbReference>
<comment type="subunit">
    <text evidence="7">Component of the SMC5-SMC6 complex.</text>
</comment>
<dbReference type="AlphaFoldDB" id="A0A1E3JID4"/>
<evidence type="ECO:0000256" key="4">
    <source>
        <dbReference type="ARBA" id="ARBA00023172"/>
    </source>
</evidence>
<feature type="region of interest" description="Disordered" evidence="8">
    <location>
        <begin position="142"/>
        <end position="172"/>
    </location>
</feature>
<organism evidence="11 12">
    <name type="scientific">Cryptococcus wingfieldii CBS 7118</name>
    <dbReference type="NCBI Taxonomy" id="1295528"/>
    <lineage>
        <taxon>Eukaryota</taxon>
        <taxon>Fungi</taxon>
        <taxon>Dikarya</taxon>
        <taxon>Basidiomycota</taxon>
        <taxon>Agaricomycotina</taxon>
        <taxon>Tremellomycetes</taxon>
        <taxon>Tremellales</taxon>
        <taxon>Cryptococcaceae</taxon>
        <taxon>Cryptococcus</taxon>
    </lineage>
</organism>
<keyword evidence="3 7" id="KW-0227">DNA damage</keyword>
<dbReference type="InterPro" id="IPR027786">
    <property type="entry name" value="Nse4/EID"/>
</dbReference>
<dbReference type="PANTHER" id="PTHR16140:SF0">
    <property type="entry name" value="NON-STRUCTURAL MAINTENANCE OF CHROMOSOMES ELEMENT 4"/>
    <property type="match status" value="1"/>
</dbReference>
<feature type="compositionally biased region" description="Acidic residues" evidence="8">
    <location>
        <begin position="142"/>
        <end position="156"/>
    </location>
</feature>
<proteinExistence type="inferred from homology"/>